<protein>
    <recommendedName>
        <fullName evidence="5">beta-galactosidase</fullName>
        <ecNumber evidence="5">3.2.1.23</ecNumber>
    </recommendedName>
    <alternativeName>
        <fullName evidence="9">Lactase</fullName>
    </alternativeName>
</protein>
<dbReference type="InterPro" id="IPR006103">
    <property type="entry name" value="Glyco_hydro_2_cat"/>
</dbReference>
<evidence type="ECO:0000256" key="5">
    <source>
        <dbReference type="ARBA" id="ARBA00012756"/>
    </source>
</evidence>
<dbReference type="InterPro" id="IPR008979">
    <property type="entry name" value="Galactose-bd-like_sf"/>
</dbReference>
<evidence type="ECO:0000313" key="11">
    <source>
        <dbReference type="EMBL" id="MCX2836796.1"/>
    </source>
</evidence>
<dbReference type="InterPro" id="IPR032312">
    <property type="entry name" value="LacZ_4"/>
</dbReference>
<dbReference type="InterPro" id="IPR006104">
    <property type="entry name" value="Glyco_hydro_2_N"/>
</dbReference>
<organism evidence="11 12">
    <name type="scientific">Salinimicrobium profundisediminis</name>
    <dbReference type="NCBI Taxonomy" id="2994553"/>
    <lineage>
        <taxon>Bacteria</taxon>
        <taxon>Pseudomonadati</taxon>
        <taxon>Bacteroidota</taxon>
        <taxon>Flavobacteriia</taxon>
        <taxon>Flavobacteriales</taxon>
        <taxon>Flavobacteriaceae</taxon>
        <taxon>Salinimicrobium</taxon>
    </lineage>
</organism>
<dbReference type="InterPro" id="IPR023232">
    <property type="entry name" value="Glyco_hydro_2_AS"/>
</dbReference>
<evidence type="ECO:0000313" key="12">
    <source>
        <dbReference type="Proteomes" id="UP001148482"/>
    </source>
</evidence>
<dbReference type="GO" id="GO:0004565">
    <property type="term" value="F:beta-galactosidase activity"/>
    <property type="evidence" value="ECO:0007669"/>
    <property type="project" value="UniProtKB-EC"/>
</dbReference>
<accession>A0A9X3HZJ1</accession>
<dbReference type="SUPFAM" id="SSF74650">
    <property type="entry name" value="Galactose mutarotase-like"/>
    <property type="match status" value="1"/>
</dbReference>
<dbReference type="Pfam" id="PF02836">
    <property type="entry name" value="Glyco_hydro_2_C"/>
    <property type="match status" value="1"/>
</dbReference>
<dbReference type="PANTHER" id="PTHR46323">
    <property type="entry name" value="BETA-GALACTOSIDASE"/>
    <property type="match status" value="1"/>
</dbReference>
<dbReference type="InterPro" id="IPR050347">
    <property type="entry name" value="Bact_Beta-galactosidase"/>
</dbReference>
<comment type="caution">
    <text evidence="11">The sequence shown here is derived from an EMBL/GenBank/DDBJ whole genome shotgun (WGS) entry which is preliminary data.</text>
</comment>
<dbReference type="InterPro" id="IPR013783">
    <property type="entry name" value="Ig-like_fold"/>
</dbReference>
<dbReference type="SUPFAM" id="SSF49303">
    <property type="entry name" value="beta-Galactosidase/glucuronidase domain"/>
    <property type="match status" value="2"/>
</dbReference>
<dbReference type="Gene3D" id="3.20.20.80">
    <property type="entry name" value="Glycosidases"/>
    <property type="match status" value="1"/>
</dbReference>
<proteinExistence type="inferred from homology"/>
<evidence type="ECO:0000256" key="1">
    <source>
        <dbReference type="ARBA" id="ARBA00001412"/>
    </source>
</evidence>
<dbReference type="Pfam" id="PF02837">
    <property type="entry name" value="Glyco_hydro_2_N"/>
    <property type="match status" value="2"/>
</dbReference>
<dbReference type="Gene3D" id="2.70.98.10">
    <property type="match status" value="1"/>
</dbReference>
<dbReference type="RefSeq" id="WP_266067976.1">
    <property type="nucleotide sequence ID" value="NZ_JAPJDA010000002.1"/>
</dbReference>
<dbReference type="PRINTS" id="PR00132">
    <property type="entry name" value="GLHYDRLASE2"/>
</dbReference>
<dbReference type="PANTHER" id="PTHR46323:SF2">
    <property type="entry name" value="BETA-GALACTOSIDASE"/>
    <property type="match status" value="1"/>
</dbReference>
<evidence type="ECO:0000256" key="8">
    <source>
        <dbReference type="ARBA" id="ARBA00023295"/>
    </source>
</evidence>
<dbReference type="InterPro" id="IPR036156">
    <property type="entry name" value="Beta-gal/glucu_dom_sf"/>
</dbReference>
<dbReference type="GO" id="GO:0009341">
    <property type="term" value="C:beta-galactosidase complex"/>
    <property type="evidence" value="ECO:0007669"/>
    <property type="project" value="InterPro"/>
</dbReference>
<dbReference type="InterPro" id="IPR006101">
    <property type="entry name" value="Glyco_hydro_2"/>
</dbReference>
<dbReference type="Gene3D" id="2.60.40.10">
    <property type="entry name" value="Immunoglobulins"/>
    <property type="match status" value="2"/>
</dbReference>
<keyword evidence="6" id="KW-0378">Hydrolase</keyword>
<comment type="catalytic activity">
    <reaction evidence="1">
        <text>Hydrolysis of terminal non-reducing beta-D-galactose residues in beta-D-galactosides.</text>
        <dbReference type="EC" id="3.2.1.23"/>
    </reaction>
</comment>
<keyword evidence="12" id="KW-1185">Reference proteome</keyword>
<comment type="cofactor">
    <cofactor evidence="2">
        <name>Ca(2+)</name>
        <dbReference type="ChEBI" id="CHEBI:29108"/>
    </cofactor>
</comment>
<comment type="similarity">
    <text evidence="3">Belongs to the glycosyl hydrolase 2 family.</text>
</comment>
<dbReference type="Pfam" id="PF00703">
    <property type="entry name" value="Glyco_hydro_2"/>
    <property type="match status" value="1"/>
</dbReference>
<dbReference type="InterPro" id="IPR014718">
    <property type="entry name" value="GH-type_carb-bd"/>
</dbReference>
<keyword evidence="8" id="KW-0326">Glycosidase</keyword>
<dbReference type="Pfam" id="PF16353">
    <property type="entry name" value="LacZ_4"/>
    <property type="match status" value="1"/>
</dbReference>
<dbReference type="GO" id="GO:0030246">
    <property type="term" value="F:carbohydrate binding"/>
    <property type="evidence" value="ECO:0007669"/>
    <property type="project" value="InterPro"/>
</dbReference>
<sequence length="1057" mass="120762">MKIQHLLFILLTTLVNNDTFAQQSHEWENPLKIDRNKLEGRSDFVLFESASKALEQKRESSSLYKSLNGKWKFTLVKHPSERPSNFHKEDLDDSNWNEIHVPSNWELEGYDIPIYTNVVYPFPKNPPHIGYPSEKKASNGEVLNLNTKEGEEEIYNPVGSYRKTFTVPETWTDKEVILHFGSISGYARIFVNGNEVGMTKAAKTPAEFNITSALRKGENLLAVQVFRWHDGSYLEDQDFWRLSGIERDVHLQALPKTTLWDYFIKSGLTNNYKDGNLVVDVKLQEFDKGGTVKPQVKFTLLDAGGREIYSETKQVSKHQKEVQFKKIIPSVEKWSAEYPHLYTYTITFLDKKGEEVVALAGRTGFREIEIKNAQLMINGEPLTLKGVNLHEHHPVKGHVPDRQINVKDIELMQKNNINAIRMSHYPHDTGIYDLADEYGMYVVDEANIETHGMGAEHQGGFDKTVHPAFLEDWAPAHMDRMKRMLEFNKNHTSIIIWSLGNESGNGPVFFDGYDWIKERDTTRPVQFEQAGQERNTDIVAPMYPGLDYMRSYAADESKTRPFIMCEYSHAMGNSSGNFQEYWDIIESSDHMQGGFIWDWVDQGLHAETQDGRKFWAYGGDLGGGHLYNDGNFNANGLVSADRTPHPALHEVKKVHQNIKFEKQENAIQVKNKFNFTNLNEFDFQWELLANGEVVKTGKFNAEVAPNDSKEVKIELPAPGDKEYFLNVYAYSKNARALVPAGHEVAREQFGLSKNDFFESEDITSGQLQIRKNGKKMAFSTAMVEGVFNTGTGNFEIYKLKGFNKAPISQFPEPFFWRAPTDNDYGNRMPERLKAWKEATYNSEVTKVEVGKKTKAGQPITVIYHLAGVDVPFLVNYLIENNGNIQVTATLNSEKDLPEIPRFGMRMILEGNFEHLEYYGRGPWENYSDRDTSAFLGVYKDKVANQFTWEYIRPQEAGYKTDVRWVSLKDNAGSGIKITGGQPLGFSALNISTEDLDAGERKTGRHPVDLEVQDKVFLHIDYKQRGLGGDNSWGAYPHEPYRLENDSYEYSFTISLIE</sequence>
<comment type="subunit">
    <text evidence="4">Monomer.</text>
</comment>
<dbReference type="PROSITE" id="PS00608">
    <property type="entry name" value="GLYCOSYL_HYDROL_F2_2"/>
    <property type="match status" value="1"/>
</dbReference>
<dbReference type="EC" id="3.2.1.23" evidence="5"/>
<feature type="domain" description="Beta galactosidase small chain/" evidence="10">
    <location>
        <begin position="785"/>
        <end position="1054"/>
    </location>
</feature>
<dbReference type="SUPFAM" id="SSF51445">
    <property type="entry name" value="(Trans)glycosidases"/>
    <property type="match status" value="1"/>
</dbReference>
<dbReference type="GO" id="GO:0005990">
    <property type="term" value="P:lactose catabolic process"/>
    <property type="evidence" value="ECO:0007669"/>
    <property type="project" value="TreeGrafter"/>
</dbReference>
<dbReference type="Gene3D" id="2.60.120.260">
    <property type="entry name" value="Galactose-binding domain-like"/>
    <property type="match status" value="1"/>
</dbReference>
<evidence type="ECO:0000256" key="3">
    <source>
        <dbReference type="ARBA" id="ARBA00007401"/>
    </source>
</evidence>
<evidence type="ECO:0000256" key="2">
    <source>
        <dbReference type="ARBA" id="ARBA00001913"/>
    </source>
</evidence>
<name>A0A9X3HZJ1_9FLAO</name>
<evidence type="ECO:0000256" key="4">
    <source>
        <dbReference type="ARBA" id="ARBA00011245"/>
    </source>
</evidence>
<dbReference type="SMART" id="SM01038">
    <property type="entry name" value="Bgal_small_N"/>
    <property type="match status" value="1"/>
</dbReference>
<keyword evidence="7" id="KW-0106">Calcium</keyword>
<evidence type="ECO:0000256" key="7">
    <source>
        <dbReference type="ARBA" id="ARBA00022837"/>
    </source>
</evidence>
<dbReference type="InterPro" id="IPR017853">
    <property type="entry name" value="GH"/>
</dbReference>
<reference evidence="11" key="1">
    <citation type="submission" date="2022-11" db="EMBL/GenBank/DDBJ databases">
        <title>Salinimicrobium profundisediminis sp. nov., isolated from deep-sea sediment of the Mariana Trench.</title>
        <authorList>
            <person name="Fu H."/>
        </authorList>
    </citation>
    <scope>NUCLEOTIDE SEQUENCE</scope>
    <source>
        <strain evidence="11">MT39</strain>
    </source>
</reference>
<dbReference type="EMBL" id="JAPJDA010000002">
    <property type="protein sequence ID" value="MCX2836796.1"/>
    <property type="molecule type" value="Genomic_DNA"/>
</dbReference>
<dbReference type="InterPro" id="IPR006102">
    <property type="entry name" value="Ig-like_GH2"/>
</dbReference>
<dbReference type="SUPFAM" id="SSF49785">
    <property type="entry name" value="Galactose-binding domain-like"/>
    <property type="match status" value="1"/>
</dbReference>
<dbReference type="Pfam" id="PF02929">
    <property type="entry name" value="Bgal_small_N"/>
    <property type="match status" value="1"/>
</dbReference>
<dbReference type="Proteomes" id="UP001148482">
    <property type="component" value="Unassembled WGS sequence"/>
</dbReference>
<gene>
    <name evidence="11" type="ORF">OQ279_01415</name>
</gene>
<evidence type="ECO:0000259" key="10">
    <source>
        <dbReference type="SMART" id="SM01038"/>
    </source>
</evidence>
<evidence type="ECO:0000256" key="9">
    <source>
        <dbReference type="ARBA" id="ARBA00032230"/>
    </source>
</evidence>
<dbReference type="AlphaFoldDB" id="A0A9X3HZJ1"/>
<evidence type="ECO:0000256" key="6">
    <source>
        <dbReference type="ARBA" id="ARBA00022801"/>
    </source>
</evidence>
<dbReference type="InterPro" id="IPR011013">
    <property type="entry name" value="Gal_mutarotase_sf_dom"/>
</dbReference>
<dbReference type="InterPro" id="IPR004199">
    <property type="entry name" value="B-gal_small/dom_5"/>
</dbReference>